<reference evidence="2 3" key="1">
    <citation type="submission" date="2020-06" db="EMBL/GenBank/DDBJ databases">
        <title>The yeast mating-type switching endonuclease HO is a domesticated member of an unorthodox homing genetic element family.</title>
        <authorList>
            <person name="Coughlan A.Y."/>
            <person name="Lombardi L."/>
            <person name="Braun-Galleani S."/>
            <person name="Martos A.R."/>
            <person name="Galeote V."/>
            <person name="Bigey F."/>
            <person name="Dequin S."/>
            <person name="Byrne K.P."/>
            <person name="Wolfe K.H."/>
        </authorList>
    </citation>
    <scope>NUCLEOTIDE SEQUENCE [LARGE SCALE GENOMIC DNA]</scope>
    <source>
        <strain evidence="2 3">CBS2947</strain>
    </source>
</reference>
<sequence>MLAKAAAGASIPTLRGSVYLDSHDVKIIQYKAAIYRVGEMSRLLNILEKNLERTESNKIIPLVNYMLSLCEGPLFNVHPVLRKRYQLLCEFKACKVTPIHPALTTAQIDVKFELPHFIRDPESLRSKVYDEELQWKLLGCLQKVLANCSTIYERRLRQIQLERNAMRPADTSGRSVPLDLNAVEDLLRPQELSLSLDLAVLINDQEQDTTARSLLKLQTQVLAKFALCLQSKVLPVIKGYYSQLQTFCASRGISIAAVKELQYWQYSLHRIYALMLRVLYIFDVMMSLTTQIYSPNRSYLNGIRTKLLSQNVFSYQEVLQKVEELCDSSEHAAIAKLITALLDLSKQNVTYHVQPGKILELYQNSLSQVIPFLRTSTQTLSEFAEMWTYIEGNLEAQNMINGYEASQLRRMLNERLEADKLTHTESRNGKSSTRQPGSPLKGSTSNARHALRRNPFGRSNGSSNSSVSSSGTSSPGTMSPLRMSRTNSVEVQSSNPLGFTSPRVSRRGSISEGRSSTSINGSSSADQKTTPRSPLANRRITGRPRSASLQSALESNRKTSQGPTSPSRFNSLQADAAINQKIIQDAASKSPNGAGKATSPLNKVQTTLIHNPSPNEVRYESPASEIEKLTLNTQEKQNEEEQSNLASETNVCIKKVRFIGVPPFDEKEDQSPKRRGWCKKPAVLHYPPIPPHSALQRYKMRQEGIAFRTSLRQDDTIKKSNQLLNSDISQSRDPIAPKIASKLRDKLR</sequence>
<dbReference type="GO" id="GO:0005737">
    <property type="term" value="C:cytoplasm"/>
    <property type="evidence" value="ECO:0007669"/>
    <property type="project" value="InterPro"/>
</dbReference>
<name>A0A7H9HWL2_9SACH</name>
<dbReference type="GO" id="GO:0019888">
    <property type="term" value="F:protein phosphatase regulator activity"/>
    <property type="evidence" value="ECO:0007669"/>
    <property type="project" value="InterPro"/>
</dbReference>
<feature type="compositionally biased region" description="Polar residues" evidence="1">
    <location>
        <begin position="429"/>
        <end position="447"/>
    </location>
</feature>
<dbReference type="Proteomes" id="UP000510647">
    <property type="component" value="Chromosome 6"/>
</dbReference>
<feature type="region of interest" description="Disordered" evidence="1">
    <location>
        <begin position="716"/>
        <end position="748"/>
    </location>
</feature>
<dbReference type="InterPro" id="IPR026241">
    <property type="entry name" value="GIP4"/>
</dbReference>
<dbReference type="OrthoDB" id="3973067at2759"/>
<feature type="compositionally biased region" description="Low complexity" evidence="1">
    <location>
        <begin position="507"/>
        <end position="524"/>
    </location>
</feature>
<organism evidence="2 3">
    <name type="scientific">Torulaspora globosa</name>
    <dbReference type="NCBI Taxonomy" id="48254"/>
    <lineage>
        <taxon>Eukaryota</taxon>
        <taxon>Fungi</taxon>
        <taxon>Dikarya</taxon>
        <taxon>Ascomycota</taxon>
        <taxon>Saccharomycotina</taxon>
        <taxon>Saccharomycetes</taxon>
        <taxon>Saccharomycetales</taxon>
        <taxon>Saccharomycetaceae</taxon>
        <taxon>Torulaspora</taxon>
    </lineage>
</organism>
<accession>A0A7H9HWL2</accession>
<dbReference type="EMBL" id="CP059272">
    <property type="protein sequence ID" value="QLQ81693.1"/>
    <property type="molecule type" value="Genomic_DNA"/>
</dbReference>
<feature type="compositionally biased region" description="Low complexity" evidence="1">
    <location>
        <begin position="459"/>
        <end position="480"/>
    </location>
</feature>
<feature type="region of interest" description="Disordered" evidence="1">
    <location>
        <begin position="420"/>
        <end position="569"/>
    </location>
</feature>
<feature type="compositionally biased region" description="Polar residues" evidence="1">
    <location>
        <begin position="484"/>
        <end position="498"/>
    </location>
</feature>
<proteinExistence type="predicted"/>
<dbReference type="GO" id="GO:0008157">
    <property type="term" value="F:protein phosphatase 1 binding"/>
    <property type="evidence" value="ECO:0007669"/>
    <property type="project" value="InterPro"/>
</dbReference>
<protein>
    <submittedName>
        <fullName evidence="2">Uncharacterized protein</fullName>
    </submittedName>
</protein>
<evidence type="ECO:0000313" key="2">
    <source>
        <dbReference type="EMBL" id="QLQ81693.1"/>
    </source>
</evidence>
<feature type="compositionally biased region" description="Polar residues" evidence="1">
    <location>
        <begin position="719"/>
        <end position="732"/>
    </location>
</feature>
<evidence type="ECO:0000256" key="1">
    <source>
        <dbReference type="SAM" id="MobiDB-lite"/>
    </source>
</evidence>
<feature type="compositionally biased region" description="Polar residues" evidence="1">
    <location>
        <begin position="547"/>
        <end position="569"/>
    </location>
</feature>
<dbReference type="PRINTS" id="PR02082">
    <property type="entry name" value="GLC7IP4"/>
</dbReference>
<keyword evidence="3" id="KW-1185">Reference proteome</keyword>
<dbReference type="AlphaFoldDB" id="A0A7H9HWL2"/>
<gene>
    <name evidence="2" type="ORF">HG537_0F04540</name>
</gene>
<evidence type="ECO:0000313" key="3">
    <source>
        <dbReference type="Proteomes" id="UP000510647"/>
    </source>
</evidence>